<dbReference type="Proteomes" id="UP000177130">
    <property type="component" value="Unassembled WGS sequence"/>
</dbReference>
<reference evidence="1 2" key="1">
    <citation type="journal article" date="2016" name="Nat. Commun.">
        <title>Thousands of microbial genomes shed light on interconnected biogeochemical processes in an aquifer system.</title>
        <authorList>
            <person name="Anantharaman K."/>
            <person name="Brown C.T."/>
            <person name="Hug L.A."/>
            <person name="Sharon I."/>
            <person name="Castelle C.J."/>
            <person name="Probst A.J."/>
            <person name="Thomas B.C."/>
            <person name="Singh A."/>
            <person name="Wilkins M.J."/>
            <person name="Karaoz U."/>
            <person name="Brodie E.L."/>
            <person name="Williams K.H."/>
            <person name="Hubbard S.S."/>
            <person name="Banfield J.F."/>
        </authorList>
    </citation>
    <scope>NUCLEOTIDE SEQUENCE [LARGE SCALE GENOMIC DNA]</scope>
</reference>
<evidence type="ECO:0000313" key="1">
    <source>
        <dbReference type="EMBL" id="OHA22819.1"/>
    </source>
</evidence>
<sequence length="78" mass="9136">MELSSEKFDNDLEEKVEYDEGIRHLIQVCEMAAPFFEKAKDPEYLKRIPSAWFIKTAEALTMLGVIDQIVEKENEKEK</sequence>
<gene>
    <name evidence="1" type="ORF">A3C72_02810</name>
</gene>
<protein>
    <submittedName>
        <fullName evidence="1">Uncharacterized protein</fullName>
    </submittedName>
</protein>
<comment type="caution">
    <text evidence="1">The sequence shown here is derived from an EMBL/GenBank/DDBJ whole genome shotgun (WGS) entry which is preliminary data.</text>
</comment>
<evidence type="ECO:0000313" key="2">
    <source>
        <dbReference type="Proteomes" id="UP000177130"/>
    </source>
</evidence>
<name>A0A1G2MI19_9BACT</name>
<accession>A0A1G2MI19</accession>
<dbReference type="AlphaFoldDB" id="A0A1G2MI19"/>
<dbReference type="STRING" id="1802306.A3C72_02810"/>
<proteinExistence type="predicted"/>
<organism evidence="1 2">
    <name type="scientific">Candidatus Taylorbacteria bacterium RIFCSPHIGHO2_02_FULL_43_32b</name>
    <dbReference type="NCBI Taxonomy" id="1802306"/>
    <lineage>
        <taxon>Bacteria</taxon>
        <taxon>Candidatus Tayloriibacteriota</taxon>
    </lineage>
</organism>
<dbReference type="EMBL" id="MHRK01000047">
    <property type="protein sequence ID" value="OHA22819.1"/>
    <property type="molecule type" value="Genomic_DNA"/>
</dbReference>